<accession>A0A0F9U5A6</accession>
<reference evidence="1" key="1">
    <citation type="journal article" date="2015" name="Nature">
        <title>Complex archaea that bridge the gap between prokaryotes and eukaryotes.</title>
        <authorList>
            <person name="Spang A."/>
            <person name="Saw J.H."/>
            <person name="Jorgensen S.L."/>
            <person name="Zaremba-Niedzwiedzka K."/>
            <person name="Martijn J."/>
            <person name="Lind A.E."/>
            <person name="van Eijk R."/>
            <person name="Schleper C."/>
            <person name="Guy L."/>
            <person name="Ettema T.J."/>
        </authorList>
    </citation>
    <scope>NUCLEOTIDE SEQUENCE</scope>
</reference>
<organism evidence="1">
    <name type="scientific">marine sediment metagenome</name>
    <dbReference type="NCBI Taxonomy" id="412755"/>
    <lineage>
        <taxon>unclassified sequences</taxon>
        <taxon>metagenomes</taxon>
        <taxon>ecological metagenomes</taxon>
    </lineage>
</organism>
<comment type="caution">
    <text evidence="1">The sequence shown here is derived from an EMBL/GenBank/DDBJ whole genome shotgun (WGS) entry which is preliminary data.</text>
</comment>
<evidence type="ECO:0000313" key="1">
    <source>
        <dbReference type="EMBL" id="KKN88415.1"/>
    </source>
</evidence>
<name>A0A0F9U5A6_9ZZZZ</name>
<dbReference type="EMBL" id="LAZR01000129">
    <property type="protein sequence ID" value="KKN88415.1"/>
    <property type="molecule type" value="Genomic_DNA"/>
</dbReference>
<proteinExistence type="predicted"/>
<gene>
    <name evidence="1" type="ORF">LCGC14_0249780</name>
</gene>
<sequence>MTRKNETTLGVPMELRKEVSAAADKSGMRVREWTQLALRYVLDNIVIKIEIDEPIGGTK</sequence>
<protein>
    <submittedName>
        <fullName evidence="1">Uncharacterized protein</fullName>
    </submittedName>
</protein>
<dbReference type="AlphaFoldDB" id="A0A0F9U5A6"/>